<evidence type="ECO:0000259" key="2">
    <source>
        <dbReference type="Pfam" id="PF10551"/>
    </source>
</evidence>
<name>A0A9N9IIH7_9GLOM</name>
<accession>A0A9N9IIH7</accession>
<organism evidence="3 4">
    <name type="scientific">Cetraspora pellucida</name>
    <dbReference type="NCBI Taxonomy" id="1433469"/>
    <lineage>
        <taxon>Eukaryota</taxon>
        <taxon>Fungi</taxon>
        <taxon>Fungi incertae sedis</taxon>
        <taxon>Mucoromycota</taxon>
        <taxon>Glomeromycotina</taxon>
        <taxon>Glomeromycetes</taxon>
        <taxon>Diversisporales</taxon>
        <taxon>Gigasporaceae</taxon>
        <taxon>Cetraspora</taxon>
    </lineage>
</organism>
<evidence type="ECO:0000313" key="4">
    <source>
        <dbReference type="Proteomes" id="UP000789759"/>
    </source>
</evidence>
<dbReference type="OrthoDB" id="2334074at2759"/>
<protein>
    <submittedName>
        <fullName evidence="3">9576_t:CDS:1</fullName>
    </submittedName>
</protein>
<proteinExistence type="predicted"/>
<dbReference type="Pfam" id="PF10551">
    <property type="entry name" value="MULE"/>
    <property type="match status" value="1"/>
</dbReference>
<dbReference type="InterPro" id="IPR018289">
    <property type="entry name" value="MULE_transposase_dom"/>
</dbReference>
<feature type="non-terminal residue" evidence="3">
    <location>
        <position position="1"/>
    </location>
</feature>
<gene>
    <name evidence="3" type="ORF">CPELLU_LOCUS13818</name>
</gene>
<evidence type="ECO:0000256" key="1">
    <source>
        <dbReference type="SAM" id="MobiDB-lite"/>
    </source>
</evidence>
<evidence type="ECO:0000313" key="3">
    <source>
        <dbReference type="EMBL" id="CAG8736191.1"/>
    </source>
</evidence>
<feature type="region of interest" description="Disordered" evidence="1">
    <location>
        <begin position="313"/>
        <end position="354"/>
    </location>
</feature>
<dbReference type="EMBL" id="CAJVQA010015262">
    <property type="protein sequence ID" value="CAG8736191.1"/>
    <property type="molecule type" value="Genomic_DNA"/>
</dbReference>
<feature type="compositionally biased region" description="Basic residues" evidence="1">
    <location>
        <begin position="345"/>
        <end position="354"/>
    </location>
</feature>
<reference evidence="3" key="1">
    <citation type="submission" date="2021-06" db="EMBL/GenBank/DDBJ databases">
        <authorList>
            <person name="Kallberg Y."/>
            <person name="Tangrot J."/>
            <person name="Rosling A."/>
        </authorList>
    </citation>
    <scope>NUCLEOTIDE SEQUENCE</scope>
    <source>
        <strain evidence="3">FL966</strain>
    </source>
</reference>
<keyword evidence="4" id="KW-1185">Reference proteome</keyword>
<feature type="domain" description="MULE transposase" evidence="2">
    <location>
        <begin position="1"/>
        <end position="80"/>
    </location>
</feature>
<sequence length="354" mass="41736">MALSLFVEFNQNRQNILLAQGLLMDESLDSHAWMFKQIIKATNIQPTVILTDSDLAVNAAIRKVFQTTYPIHCVFYIMQNIHKNLYKQLGNQYEKFFYDFYNCKNSFVQETFQNHFIKLLENYSSGKHYLEVLYKSKEYWAHLYKAFKFTRGMIFTSHVEAMNACLKKLLYNSNVSLCELMFEIHRLLDQQDKQNLDKCCQEFLISEILNMQHDEINQSLYYVAYLVNKQDVLFSKDLNATLSNDENQSANDLHATIHQLLGVVDFDNINEIWKQRFIYRHLHDAYKIALQKALSSKSKSCFIKILQEFTDKDDELSNRSSDEEYSQDNSSSDKKNGSISLQNLKKQHNRRRPL</sequence>
<dbReference type="AlphaFoldDB" id="A0A9N9IIH7"/>
<dbReference type="Proteomes" id="UP000789759">
    <property type="component" value="Unassembled WGS sequence"/>
</dbReference>
<feature type="non-terminal residue" evidence="3">
    <location>
        <position position="354"/>
    </location>
</feature>
<dbReference type="PANTHER" id="PTHR47718">
    <property type="entry name" value="OS01G0519700 PROTEIN"/>
    <property type="match status" value="1"/>
</dbReference>
<dbReference type="PANTHER" id="PTHR47718:SF7">
    <property type="entry name" value="PROTEIN FAR1-RELATED SEQUENCE"/>
    <property type="match status" value="1"/>
</dbReference>
<comment type="caution">
    <text evidence="3">The sequence shown here is derived from an EMBL/GenBank/DDBJ whole genome shotgun (WGS) entry which is preliminary data.</text>
</comment>